<dbReference type="CDD" id="cd00054">
    <property type="entry name" value="EGF_CA"/>
    <property type="match status" value="4"/>
</dbReference>
<keyword evidence="2" id="KW-0964">Secreted</keyword>
<dbReference type="SUPFAM" id="SSF57184">
    <property type="entry name" value="Growth factor receptor domain"/>
    <property type="match status" value="2"/>
</dbReference>
<keyword evidence="4 10" id="KW-0732">Signal</keyword>
<protein>
    <submittedName>
        <fullName evidence="12">Fibulin-2</fullName>
    </submittedName>
</protein>
<dbReference type="InterPro" id="IPR049883">
    <property type="entry name" value="NOTCH1_EGF-like"/>
</dbReference>
<dbReference type="EMBL" id="WVUK01000039">
    <property type="protein sequence ID" value="KAF7496083.1"/>
    <property type="molecule type" value="Genomic_DNA"/>
</dbReference>
<evidence type="ECO:0000256" key="9">
    <source>
        <dbReference type="SAM" id="MobiDB-lite"/>
    </source>
</evidence>
<dbReference type="PANTHER" id="PTHR47333">
    <property type="entry name" value="VON WILLEBRAND FACTOR C AND EGF DOMAIN-CONTAINING PROTEIN"/>
    <property type="match status" value="1"/>
</dbReference>
<dbReference type="GO" id="GO:0005576">
    <property type="term" value="C:extracellular region"/>
    <property type="evidence" value="ECO:0007669"/>
    <property type="project" value="UniProtKB-SubCell"/>
</dbReference>
<evidence type="ECO:0000256" key="10">
    <source>
        <dbReference type="SAM" id="SignalP"/>
    </source>
</evidence>
<evidence type="ECO:0000313" key="12">
    <source>
        <dbReference type="EMBL" id="KAF7496083.1"/>
    </source>
</evidence>
<feature type="signal peptide" evidence="10">
    <location>
        <begin position="1"/>
        <end position="18"/>
    </location>
</feature>
<evidence type="ECO:0000256" key="2">
    <source>
        <dbReference type="ARBA" id="ARBA00022525"/>
    </source>
</evidence>
<accession>A0A834RG92</accession>
<dbReference type="InterPro" id="IPR000152">
    <property type="entry name" value="EGF-type_Asp/Asn_hydroxyl_site"/>
</dbReference>
<dbReference type="AlphaFoldDB" id="A0A834RG92"/>
<reference evidence="13" key="3">
    <citation type="submission" date="2022-06" db="UniProtKB">
        <authorList>
            <consortium name="EnsemblMetazoa"/>
        </authorList>
    </citation>
    <scope>IDENTIFICATION</scope>
</reference>
<feature type="region of interest" description="Disordered" evidence="9">
    <location>
        <begin position="243"/>
        <end position="268"/>
    </location>
</feature>
<dbReference type="FunFam" id="2.10.25.10:FF:000119">
    <property type="entry name" value="vitamin K-dependent protein S"/>
    <property type="match status" value="1"/>
</dbReference>
<evidence type="ECO:0000256" key="6">
    <source>
        <dbReference type="ARBA" id="ARBA00023157"/>
    </source>
</evidence>
<dbReference type="SMART" id="SM00179">
    <property type="entry name" value="EGF_CA"/>
    <property type="match status" value="8"/>
</dbReference>
<keyword evidence="6" id="KW-1015">Disulfide bond</keyword>
<evidence type="ECO:0000256" key="1">
    <source>
        <dbReference type="ARBA" id="ARBA00004613"/>
    </source>
</evidence>
<dbReference type="PANTHER" id="PTHR47333:SF4">
    <property type="entry name" value="EGF-LIKE DOMAIN-CONTAINING PROTEIN"/>
    <property type="match status" value="1"/>
</dbReference>
<feature type="domain" description="EGF-like" evidence="11">
    <location>
        <begin position="581"/>
        <end position="621"/>
    </location>
</feature>
<evidence type="ECO:0000256" key="5">
    <source>
        <dbReference type="ARBA" id="ARBA00022737"/>
    </source>
</evidence>
<proteinExistence type="predicted"/>
<dbReference type="Pfam" id="PF12662">
    <property type="entry name" value="cEGF"/>
    <property type="match status" value="1"/>
</dbReference>
<dbReference type="SUPFAM" id="SSF57196">
    <property type="entry name" value="EGF/Laminin"/>
    <property type="match status" value="1"/>
</dbReference>
<feature type="compositionally biased region" description="Acidic residues" evidence="9">
    <location>
        <begin position="253"/>
        <end position="268"/>
    </location>
</feature>
<dbReference type="FunFam" id="2.10.25.10:FF:000038">
    <property type="entry name" value="Fibrillin 2"/>
    <property type="match status" value="1"/>
</dbReference>
<keyword evidence="7" id="KW-0325">Glycoprotein</keyword>
<evidence type="ECO:0000256" key="3">
    <source>
        <dbReference type="ARBA" id="ARBA00022536"/>
    </source>
</evidence>
<evidence type="ECO:0000256" key="4">
    <source>
        <dbReference type="ARBA" id="ARBA00022729"/>
    </source>
</evidence>
<dbReference type="InterPro" id="IPR018097">
    <property type="entry name" value="EGF_Ca-bd_CS"/>
</dbReference>
<dbReference type="InterPro" id="IPR009030">
    <property type="entry name" value="Growth_fac_rcpt_cys_sf"/>
</dbReference>
<dbReference type="Pfam" id="PF07645">
    <property type="entry name" value="EGF_CA"/>
    <property type="match status" value="5"/>
</dbReference>
<dbReference type="InterPro" id="IPR000742">
    <property type="entry name" value="EGF"/>
</dbReference>
<dbReference type="SMART" id="SM00181">
    <property type="entry name" value="EGF"/>
    <property type="match status" value="8"/>
</dbReference>
<reference evidence="14" key="1">
    <citation type="journal article" date="2020" name="PLoS Negl. Trop. Dis.">
        <title>High-quality nuclear genome for Sarcoptes scabiei-A critical resource for a neglected parasite.</title>
        <authorList>
            <person name="Korhonen P.K."/>
            <person name="Gasser R.B."/>
            <person name="Ma G."/>
            <person name="Wang T."/>
            <person name="Stroehlein A.J."/>
            <person name="Young N.D."/>
            <person name="Ang C.S."/>
            <person name="Fernando D.D."/>
            <person name="Lu H.C."/>
            <person name="Taylor S."/>
            <person name="Reynolds S.L."/>
            <person name="Mofiz E."/>
            <person name="Najaraj S.H."/>
            <person name="Gowda H."/>
            <person name="Madugundu A."/>
            <person name="Renuse S."/>
            <person name="Holt D."/>
            <person name="Pandey A."/>
            <person name="Papenfuss A.T."/>
            <person name="Fischer K."/>
        </authorList>
    </citation>
    <scope>NUCLEOTIDE SEQUENCE [LARGE SCALE GENOMIC DNA]</scope>
</reference>
<evidence type="ECO:0000313" key="13">
    <source>
        <dbReference type="EnsemblMetazoa" id="KAF7496083.1"/>
    </source>
</evidence>
<dbReference type="Gene3D" id="2.10.25.10">
    <property type="entry name" value="Laminin"/>
    <property type="match status" value="8"/>
</dbReference>
<feature type="chain" id="PRO_5038316146" evidence="10">
    <location>
        <begin position="19"/>
        <end position="831"/>
    </location>
</feature>
<keyword evidence="14" id="KW-1185">Reference proteome</keyword>
<dbReference type="PROSITE" id="PS01187">
    <property type="entry name" value="EGF_CA"/>
    <property type="match status" value="3"/>
</dbReference>
<dbReference type="EnsemblMetazoa" id="SSS_298s_mrna">
    <property type="protein sequence ID" value="KAF7496083.1"/>
    <property type="gene ID" value="SSS_298"/>
</dbReference>
<comment type="caution">
    <text evidence="8">Lacks conserved residue(s) required for the propagation of feature annotation.</text>
</comment>
<dbReference type="FunFam" id="2.10.25.10:FF:000005">
    <property type="entry name" value="Fibrillin 2"/>
    <property type="match status" value="1"/>
</dbReference>
<dbReference type="InterPro" id="IPR026823">
    <property type="entry name" value="cEGF"/>
</dbReference>
<evidence type="ECO:0000256" key="7">
    <source>
        <dbReference type="ARBA" id="ARBA00023180"/>
    </source>
</evidence>
<dbReference type="OrthoDB" id="10022113at2759"/>
<dbReference type="Proteomes" id="UP000070412">
    <property type="component" value="Unassembled WGS sequence"/>
</dbReference>
<name>A0A834RG92_SARSC</name>
<keyword evidence="5" id="KW-0677">Repeat</keyword>
<evidence type="ECO:0000256" key="8">
    <source>
        <dbReference type="PROSITE-ProRule" id="PRU00076"/>
    </source>
</evidence>
<reference evidence="12" key="2">
    <citation type="submission" date="2020-01" db="EMBL/GenBank/DDBJ databases">
        <authorList>
            <person name="Korhonen P.K.K."/>
            <person name="Guangxu M.G."/>
            <person name="Wang T.W."/>
            <person name="Stroehlein A.J.S."/>
            <person name="Young N.D."/>
            <person name="Ang C.-S.A."/>
            <person name="Fernando D.W.F."/>
            <person name="Lu H.L."/>
            <person name="Taylor S.T."/>
            <person name="Ehtesham M.E.M."/>
            <person name="Najaraj S.H.N."/>
            <person name="Harsha G.H.G."/>
            <person name="Madugundu A.M."/>
            <person name="Renuse S.R."/>
            <person name="Holt D.H."/>
            <person name="Pandey A.P."/>
            <person name="Papenfuss A.P."/>
            <person name="Gasser R.B.G."/>
            <person name="Fischer K.F."/>
        </authorList>
    </citation>
    <scope>NUCLEOTIDE SEQUENCE</scope>
    <source>
        <strain evidence="12">SSS_KF_BRIS2020</strain>
    </source>
</reference>
<comment type="subcellular location">
    <subcellularLocation>
        <location evidence="1">Secreted</location>
    </subcellularLocation>
</comment>
<dbReference type="GO" id="GO:0005509">
    <property type="term" value="F:calcium ion binding"/>
    <property type="evidence" value="ECO:0007669"/>
    <property type="project" value="InterPro"/>
</dbReference>
<gene>
    <name evidence="12" type="primary">SSS_298g</name>
    <name evidence="12" type="ORF">SSS_298</name>
</gene>
<dbReference type="PROSITE" id="PS00010">
    <property type="entry name" value="ASX_HYDROXYL"/>
    <property type="match status" value="4"/>
</dbReference>
<dbReference type="InterPro" id="IPR052080">
    <property type="entry name" value="vWF_C/EGF_Fibrillin"/>
</dbReference>
<dbReference type="PROSITE" id="PS50026">
    <property type="entry name" value="EGF_3"/>
    <property type="match status" value="4"/>
</dbReference>
<dbReference type="PROSITE" id="PS01186">
    <property type="entry name" value="EGF_2"/>
    <property type="match status" value="3"/>
</dbReference>
<evidence type="ECO:0000313" key="14">
    <source>
        <dbReference type="Proteomes" id="UP000070412"/>
    </source>
</evidence>
<keyword evidence="3 8" id="KW-0245">EGF-like domain</keyword>
<feature type="domain" description="EGF-like" evidence="11">
    <location>
        <begin position="494"/>
        <end position="539"/>
    </location>
</feature>
<organism evidence="12">
    <name type="scientific">Sarcoptes scabiei</name>
    <name type="common">Itch mite</name>
    <name type="synonym">Acarus scabiei</name>
    <dbReference type="NCBI Taxonomy" id="52283"/>
    <lineage>
        <taxon>Eukaryota</taxon>
        <taxon>Metazoa</taxon>
        <taxon>Ecdysozoa</taxon>
        <taxon>Arthropoda</taxon>
        <taxon>Chelicerata</taxon>
        <taxon>Arachnida</taxon>
        <taxon>Acari</taxon>
        <taxon>Acariformes</taxon>
        <taxon>Sarcoptiformes</taxon>
        <taxon>Astigmata</taxon>
        <taxon>Psoroptidia</taxon>
        <taxon>Sarcoptoidea</taxon>
        <taxon>Sarcoptidae</taxon>
        <taxon>Sarcoptinae</taxon>
        <taxon>Sarcoptes</taxon>
    </lineage>
</organism>
<feature type="domain" description="EGF-like" evidence="11">
    <location>
        <begin position="452"/>
        <end position="493"/>
    </location>
</feature>
<feature type="domain" description="EGF-like" evidence="11">
    <location>
        <begin position="540"/>
        <end position="580"/>
    </location>
</feature>
<sequence>MFWKLFLWLWICFGLVHQDKNPQKVWSITRRNSLLVFSRLTSCCNRGIVWSVRNRKCSTQNHSNTNHSIRMISCKEIFKYCCEQKIRQQQCDRGIFAAQFLLRTSKLSCDRQFLYDRNNPLIESYRCCSNCLQGITIASKYQSKLKCEEYREKIQSNFLNQNYLPNTFDECCLDLIENNDNDDSQQSLRKNFSNRISRDSKIESNDDSFEIDTEQFMKVYLSVANIHRTRNGKIFRTKNRSTSSIESDGYNADIDDDNDDSDGDDYDDGVDVRNEIEKHCQIGFKWNAESEQCQDINECLLEQYDCDEGLRCDNTIGSYRCVRILDCGTGYLVNADTNECEDIDECLANTHFCSEDFRCRNTKGSFKCERFRCQNGLKLIDGICRNVTCSQLDYVFNFTSLTCQPRPNPCDNDPCPIDQQCSLDENDRNRFVCQKFCEQGYQFNRTSKKCEDIDECDTGLARCSSDKICQNFNGYYRCVCREGFHLNDRYQCVDIDECLSIDIMNECWQQNKICHNTIGSYSCRCDRGYYWNESTKQCSDIDECKAEWNRCEHDCINIVGSYRCQCRSGFRLKVNQHNCTDINECDIEPRKCFGLCQNTIGSFECRCPDIGFKMSTSNRCEDIDECLDNDACPLGTHCINLYGSYQCVNFVCPWMYSFNRTDLVLQCRWPENNSERPYNRYHTIDQIYMNIFPNQTRHITKLSRNYFQLYAIRFDSNFRFYHHQMRPRFEFRFKSAEWQTISPHRLADFDPDTIEIEARFNRTSEAIKLASLNDFELRTNLGQNEAIIVIVRPLFGPQKIQLEFYAEGYRSAKFQNHFIQINLFINEFDQF</sequence>
<evidence type="ECO:0000259" key="11">
    <source>
        <dbReference type="PROSITE" id="PS50026"/>
    </source>
</evidence>
<dbReference type="InterPro" id="IPR001881">
    <property type="entry name" value="EGF-like_Ca-bd_dom"/>
</dbReference>
<dbReference type="OMA" id="HCINLYG"/>